<feature type="domain" description="Glycosyltransferase 2-like" evidence="1">
    <location>
        <begin position="7"/>
        <end position="119"/>
    </location>
</feature>
<dbReference type="EMBL" id="LT859958">
    <property type="protein sequence ID" value="SMX54189.1"/>
    <property type="molecule type" value="Genomic_DNA"/>
</dbReference>
<keyword evidence="3" id="KW-1185">Reference proteome</keyword>
<evidence type="ECO:0000259" key="1">
    <source>
        <dbReference type="Pfam" id="PF00535"/>
    </source>
</evidence>
<name>A0A1Y6K6F5_9CHLR</name>
<evidence type="ECO:0000313" key="3">
    <source>
        <dbReference type="Proteomes" id="UP000195514"/>
    </source>
</evidence>
<dbReference type="InterPro" id="IPR050834">
    <property type="entry name" value="Glycosyltransf_2"/>
</dbReference>
<dbReference type="InterPro" id="IPR001173">
    <property type="entry name" value="Glyco_trans_2-like"/>
</dbReference>
<dbReference type="SUPFAM" id="SSF53448">
    <property type="entry name" value="Nucleotide-diphospho-sugar transferases"/>
    <property type="match status" value="1"/>
</dbReference>
<dbReference type="PANTHER" id="PTHR43685">
    <property type="entry name" value="GLYCOSYLTRANSFERASE"/>
    <property type="match status" value="1"/>
</dbReference>
<proteinExistence type="predicted"/>
<gene>
    <name evidence="2" type="ORF">CFX1CAM_1124</name>
</gene>
<dbReference type="PANTHER" id="PTHR43685:SF2">
    <property type="entry name" value="GLYCOSYLTRANSFERASE 2-LIKE DOMAIN-CONTAINING PROTEIN"/>
    <property type="match status" value="1"/>
</dbReference>
<evidence type="ECO:0000313" key="2">
    <source>
        <dbReference type="EMBL" id="SMX54189.1"/>
    </source>
</evidence>
<sequence>MKGPLISVVMATRNRQKLLTEAVKSIQDQTFPNFEIIIVDDASSDGTSAVISEMISHDPRIRSVRSEKNVGPGAARNLGFDLAKGKYIAIMDDDDLADAHRLESQLQGFNENPEAKLVFSSVAWVDDDLNPTNIFPGIVAKGLFPTDPGDVFRLLYLESNKIPNATIMFLRELAVEYRYIDYPWIGEDWYFCMQLAASGIKMSAISTSLLLVRRGKNRQGLMADSTKVAFQAQRKVLEMMRKWLAEECIDEFDDLHKPALSNQIIRESRHFIGIKGLSMLLQAFLIWPGNPKVKEQLRWYFDKLRDKQSGRKGAV</sequence>
<dbReference type="AlphaFoldDB" id="A0A1Y6K6F5"/>
<organism evidence="2 3">
    <name type="scientific">Candidatus Brevifilum fermentans</name>
    <dbReference type="NCBI Taxonomy" id="1986204"/>
    <lineage>
        <taxon>Bacteria</taxon>
        <taxon>Bacillati</taxon>
        <taxon>Chloroflexota</taxon>
        <taxon>Anaerolineae</taxon>
        <taxon>Anaerolineales</taxon>
        <taxon>Anaerolineaceae</taxon>
        <taxon>Candidatus Brevifilum</taxon>
    </lineage>
</organism>
<accession>A0A1Y6K6F5</accession>
<dbReference type="InterPro" id="IPR029044">
    <property type="entry name" value="Nucleotide-diphossugar_trans"/>
</dbReference>
<dbReference type="Proteomes" id="UP000195514">
    <property type="component" value="Chromosome I"/>
</dbReference>
<protein>
    <recommendedName>
        <fullName evidence="1">Glycosyltransferase 2-like domain-containing protein</fullName>
    </recommendedName>
</protein>
<reference evidence="3" key="1">
    <citation type="submission" date="2017-05" db="EMBL/GenBank/DDBJ databases">
        <authorList>
            <person name="Kirkegaard R."/>
            <person name="Mcilroy J S."/>
        </authorList>
    </citation>
    <scope>NUCLEOTIDE SEQUENCE [LARGE SCALE GENOMIC DNA]</scope>
</reference>
<dbReference type="RefSeq" id="WP_087862060.1">
    <property type="nucleotide sequence ID" value="NZ_LT859958.1"/>
</dbReference>
<dbReference type="KEGG" id="abat:CFX1CAM_1124"/>
<dbReference type="Gene3D" id="3.90.550.10">
    <property type="entry name" value="Spore Coat Polysaccharide Biosynthesis Protein SpsA, Chain A"/>
    <property type="match status" value="1"/>
</dbReference>
<dbReference type="Pfam" id="PF00535">
    <property type="entry name" value="Glycos_transf_2"/>
    <property type="match status" value="1"/>
</dbReference>